<dbReference type="CDD" id="cd04275">
    <property type="entry name" value="ZnMc_pappalysin_like"/>
    <property type="match status" value="1"/>
</dbReference>
<dbReference type="SUPFAM" id="SSF55486">
    <property type="entry name" value="Metalloproteases ('zincins'), catalytic domain"/>
    <property type="match status" value="1"/>
</dbReference>
<dbReference type="Gene3D" id="3.40.390.10">
    <property type="entry name" value="Collagenase (Catalytic Domain)"/>
    <property type="match status" value="1"/>
</dbReference>
<dbReference type="PANTHER" id="PTHR47466:SF1">
    <property type="entry name" value="METALLOPROTEASE MEP1 (AFU_ORTHOLOGUE AFUA_1G07730)-RELATED"/>
    <property type="match status" value="1"/>
</dbReference>
<evidence type="ECO:0000256" key="5">
    <source>
        <dbReference type="ARBA" id="ARBA00022801"/>
    </source>
</evidence>
<dbReference type="AlphaFoldDB" id="A0A328WZ11"/>
<keyword evidence="2" id="KW-0645">Protease</keyword>
<keyword evidence="4" id="KW-0732">Signal</keyword>
<evidence type="ECO:0000256" key="7">
    <source>
        <dbReference type="ARBA" id="ARBA00023049"/>
    </source>
</evidence>
<dbReference type="InterPro" id="IPR024079">
    <property type="entry name" value="MetalloPept_cat_dom_sf"/>
</dbReference>
<keyword evidence="5" id="KW-0378">Hydrolase</keyword>
<dbReference type="PANTHER" id="PTHR47466">
    <property type="match status" value="1"/>
</dbReference>
<feature type="domain" description="Secretion system C-terminal sorting" evidence="10">
    <location>
        <begin position="608"/>
        <end position="678"/>
    </location>
</feature>
<gene>
    <name evidence="11" type="ORF">B0I10_102155</name>
</gene>
<comment type="caution">
    <text evidence="11">The sequence shown here is derived from an EMBL/GenBank/DDBJ whole genome shotgun (WGS) entry which is preliminary data.</text>
</comment>
<evidence type="ECO:0000256" key="4">
    <source>
        <dbReference type="ARBA" id="ARBA00022729"/>
    </source>
</evidence>
<dbReference type="NCBIfam" id="TIGR04183">
    <property type="entry name" value="Por_Secre_tail"/>
    <property type="match status" value="1"/>
</dbReference>
<dbReference type="GO" id="GO:0006508">
    <property type="term" value="P:proteolysis"/>
    <property type="evidence" value="ECO:0007669"/>
    <property type="project" value="UniProtKB-KW"/>
</dbReference>
<dbReference type="InterPro" id="IPR008754">
    <property type="entry name" value="Peptidase_M43"/>
</dbReference>
<keyword evidence="7" id="KW-0482">Metalloprotease</keyword>
<evidence type="ECO:0000259" key="10">
    <source>
        <dbReference type="Pfam" id="PF18962"/>
    </source>
</evidence>
<dbReference type="Pfam" id="PF05572">
    <property type="entry name" value="Peptidase_M43"/>
    <property type="match status" value="1"/>
</dbReference>
<feature type="domain" description="Peptidase M43 pregnancy-associated plasma-A" evidence="9">
    <location>
        <begin position="191"/>
        <end position="361"/>
    </location>
</feature>
<evidence type="ECO:0000256" key="2">
    <source>
        <dbReference type="ARBA" id="ARBA00022670"/>
    </source>
</evidence>
<keyword evidence="3" id="KW-0479">Metal-binding</keyword>
<dbReference type="RefSeq" id="WP_112084905.1">
    <property type="nucleotide sequence ID" value="NZ_QLSV01000002.1"/>
</dbReference>
<comment type="similarity">
    <text evidence="1">Belongs to the peptidase M43B family.</text>
</comment>
<dbReference type="InterPro" id="IPR026444">
    <property type="entry name" value="Secre_tail"/>
</dbReference>
<sequence>MNKNFTSTFFILSFVLFSFFNVIGQNTEKVTQFGKSKLEKIRCATIENEQKLRELYPNRNSDAQFENWLAPKIETIKANRLALKQNGNSTLNVITIPVVVHVIHNGDALGANENITDAQILSQITVLNQDFGRIAGTPGFNTNPVGVDTEIQFCLAQRDPNGLFTTGINRYNLGSEASWEIDDINTEIKPQTQWNPNEYLNIWVVNRIVFTIFGIELGEILGYAQFPTGSGLEGLEQGTGPANTDGVVIAHRYFGSSDIFPAGTYSAPNDKGRTTTHEVGHYLGLRHIWGDGGFGVNGCSVDDFCDDTPVTADQNTGCSVGIDSCPNSPGLDMVENYMDYSDDACMNIFTQDQKDRMIAVLTNAQRRSTLVTSLACQPGQTFDNDGSLEILNLNLTNCGTNLSPSLRLTNIGTNTVTSAEITYSTEGNSDLTFTWNGTLTNGQNTTINLPTLLASAGNNVFYAAITALNGGADENELNSTRSQNFDVVLANTEEITITILTDDYGDETTWVLRDSNNNEVASGGPYGDNTEYAETVAVLNNECYTFTIFDEFDDGICCSFGIGSYEIKTSDNTTIISGGEFGSSESKTFGINQNLSTIENSFSNGIKLYPNPVNSQLNIAISNEIVLPNQFIIYNSLGQIVDSKKIASSNDLSVNTGSYSSGVYFIKIMMDEQSTVIRFIKN</sequence>
<dbReference type="Proteomes" id="UP000249518">
    <property type="component" value="Unassembled WGS sequence"/>
</dbReference>
<evidence type="ECO:0000256" key="6">
    <source>
        <dbReference type="ARBA" id="ARBA00022833"/>
    </source>
</evidence>
<evidence type="ECO:0000256" key="3">
    <source>
        <dbReference type="ARBA" id="ARBA00022723"/>
    </source>
</evidence>
<accession>A0A328WZ11</accession>
<name>A0A328WZ11_9FLAO</name>
<evidence type="ECO:0000259" key="9">
    <source>
        <dbReference type="Pfam" id="PF05572"/>
    </source>
</evidence>
<evidence type="ECO:0000256" key="8">
    <source>
        <dbReference type="ARBA" id="ARBA00023157"/>
    </source>
</evidence>
<protein>
    <submittedName>
        <fullName evidence="11">Putative secreted protein (Por secretion system target)</fullName>
    </submittedName>
</protein>
<organism evidence="11 12">
    <name type="scientific">Flavobacterium lacus</name>
    <dbReference type="NCBI Taxonomy" id="1353778"/>
    <lineage>
        <taxon>Bacteria</taxon>
        <taxon>Pseudomonadati</taxon>
        <taxon>Bacteroidota</taxon>
        <taxon>Flavobacteriia</taxon>
        <taxon>Flavobacteriales</taxon>
        <taxon>Flavobacteriaceae</taxon>
        <taxon>Flavobacterium</taxon>
    </lineage>
</organism>
<keyword evidence="8" id="KW-1015">Disulfide bond</keyword>
<keyword evidence="6" id="KW-0862">Zinc</keyword>
<reference evidence="11 12" key="1">
    <citation type="submission" date="2018-06" db="EMBL/GenBank/DDBJ databases">
        <title>Genomic Encyclopedia of Type Strains, Phase III (KMG-III): the genomes of soil and plant-associated and newly described type strains.</title>
        <authorList>
            <person name="Whitman W."/>
        </authorList>
    </citation>
    <scope>NUCLEOTIDE SEQUENCE [LARGE SCALE GENOMIC DNA]</scope>
    <source>
        <strain evidence="11 12">CGMCC 1.12504</strain>
    </source>
</reference>
<dbReference type="GO" id="GO:0008237">
    <property type="term" value="F:metallopeptidase activity"/>
    <property type="evidence" value="ECO:0007669"/>
    <property type="project" value="UniProtKB-KW"/>
</dbReference>
<evidence type="ECO:0000313" key="12">
    <source>
        <dbReference type="Proteomes" id="UP000249518"/>
    </source>
</evidence>
<keyword evidence="12" id="KW-1185">Reference proteome</keyword>
<evidence type="ECO:0000313" key="11">
    <source>
        <dbReference type="EMBL" id="RAR50356.1"/>
    </source>
</evidence>
<evidence type="ECO:0000256" key="1">
    <source>
        <dbReference type="ARBA" id="ARBA00008721"/>
    </source>
</evidence>
<dbReference type="Pfam" id="PF18962">
    <property type="entry name" value="Por_Secre_tail"/>
    <property type="match status" value="1"/>
</dbReference>
<dbReference type="EMBL" id="QLSV01000002">
    <property type="protein sequence ID" value="RAR50356.1"/>
    <property type="molecule type" value="Genomic_DNA"/>
</dbReference>
<dbReference type="GO" id="GO:0046872">
    <property type="term" value="F:metal ion binding"/>
    <property type="evidence" value="ECO:0007669"/>
    <property type="project" value="UniProtKB-KW"/>
</dbReference>
<proteinExistence type="inferred from homology"/>
<dbReference type="OrthoDB" id="6278496at2"/>